<sequence length="612" mass="66398">MSWLTKSEGEGAQTKETKLRDNGSSDAGNEQGTAAALELAAAVIAAGLTSGSSDLSRRMMDTLRWEGQAPPLEDKLVGIASRVRWMYLVRLAVELGLCDLSEWQEVSNLLAEPKKPIDLGSLYETRQGIHALFHGFRGGDGPLLLDGVFPRSTESRGELVSLIERGQARLAKLNVLLRALWSESAGTGRGSFEDRTEALNTLVGVMVGESQLHPNFALKLFSALGLDVIRRAKSGPDKVPQSLQGDIANLGLSSGGVLSEASQRAALAVTKLAALARISEALSKSRDELSLDVAQRGAALQAELRVQGGVPDAAMVGSNHSSEQALASPTDRRTPDPMKQDRHRLDARGNLLEIFAKIASAMPCDPDQDVASAWRTMQARIERPRGDEEVELEAFELAMDAQALETLRESLLEAIHRPERNLFDLPVSVNEEIEQPLSGGIRLITAPLSGSEVTHDDEKKALQRQAEAVRYKNAMNIVARTGLALPSPAGVGTPSLTAFVAAAKHAKRWRSAAQDDGSGLGRPELERLNSIMEMRITNLSDQLATLVRSKNVEPGTAKQTKADHEVVLSPDDWVKRFEALLYGKFVKESRNEERKREMENEGPLFVASPPCL</sequence>
<feature type="compositionally biased region" description="Basic and acidic residues" evidence="1">
    <location>
        <begin position="330"/>
        <end position="340"/>
    </location>
</feature>
<evidence type="ECO:0000256" key="1">
    <source>
        <dbReference type="SAM" id="MobiDB-lite"/>
    </source>
</evidence>
<dbReference type="EMBL" id="FN649760">
    <property type="protein sequence ID" value="CBJ29110.1"/>
    <property type="molecule type" value="Genomic_DNA"/>
</dbReference>
<feature type="region of interest" description="Disordered" evidence="1">
    <location>
        <begin position="591"/>
        <end position="612"/>
    </location>
</feature>
<dbReference type="AlphaFoldDB" id="D7FJK7"/>
<feature type="compositionally biased region" description="Polar residues" evidence="1">
    <location>
        <begin position="318"/>
        <end position="327"/>
    </location>
</feature>
<evidence type="ECO:0000313" key="3">
    <source>
        <dbReference type="Proteomes" id="UP000002630"/>
    </source>
</evidence>
<proteinExistence type="predicted"/>
<dbReference type="OrthoDB" id="10365134at2759"/>
<feature type="compositionally biased region" description="Basic and acidic residues" evidence="1">
    <location>
        <begin position="7"/>
        <end position="23"/>
    </location>
</feature>
<dbReference type="InParanoid" id="D7FJK7"/>
<dbReference type="Proteomes" id="UP000002630">
    <property type="component" value="Unassembled WGS sequence"/>
</dbReference>
<keyword evidence="3" id="KW-1185">Reference proteome</keyword>
<gene>
    <name evidence="2" type="ORF">Esi_0134_0079</name>
</gene>
<protein>
    <submittedName>
        <fullName evidence="2">Uncharacterized protein</fullName>
    </submittedName>
</protein>
<accession>D7FJK7</accession>
<organism evidence="2 3">
    <name type="scientific">Ectocarpus siliculosus</name>
    <name type="common">Brown alga</name>
    <name type="synonym">Conferva siliculosa</name>
    <dbReference type="NCBI Taxonomy" id="2880"/>
    <lineage>
        <taxon>Eukaryota</taxon>
        <taxon>Sar</taxon>
        <taxon>Stramenopiles</taxon>
        <taxon>Ochrophyta</taxon>
        <taxon>PX clade</taxon>
        <taxon>Phaeophyceae</taxon>
        <taxon>Ectocarpales</taxon>
        <taxon>Ectocarpaceae</taxon>
        <taxon>Ectocarpus</taxon>
    </lineage>
</organism>
<reference evidence="2 3" key="1">
    <citation type="journal article" date="2010" name="Nature">
        <title>The Ectocarpus genome and the independent evolution of multicellularity in brown algae.</title>
        <authorList>
            <person name="Cock J.M."/>
            <person name="Sterck L."/>
            <person name="Rouze P."/>
            <person name="Scornet D."/>
            <person name="Allen A.E."/>
            <person name="Amoutzias G."/>
            <person name="Anthouard V."/>
            <person name="Artiguenave F."/>
            <person name="Aury J.M."/>
            <person name="Badger J.H."/>
            <person name="Beszteri B."/>
            <person name="Billiau K."/>
            <person name="Bonnet E."/>
            <person name="Bothwell J.H."/>
            <person name="Bowler C."/>
            <person name="Boyen C."/>
            <person name="Brownlee C."/>
            <person name="Carrano C.J."/>
            <person name="Charrier B."/>
            <person name="Cho G.Y."/>
            <person name="Coelho S.M."/>
            <person name="Collen J."/>
            <person name="Corre E."/>
            <person name="Da Silva C."/>
            <person name="Delage L."/>
            <person name="Delaroque N."/>
            <person name="Dittami S.M."/>
            <person name="Doulbeau S."/>
            <person name="Elias M."/>
            <person name="Farnham G."/>
            <person name="Gachon C.M."/>
            <person name="Gschloessl B."/>
            <person name="Heesch S."/>
            <person name="Jabbari K."/>
            <person name="Jubin C."/>
            <person name="Kawai H."/>
            <person name="Kimura K."/>
            <person name="Kloareg B."/>
            <person name="Kupper F.C."/>
            <person name="Lang D."/>
            <person name="Le Bail A."/>
            <person name="Leblanc C."/>
            <person name="Lerouge P."/>
            <person name="Lohr M."/>
            <person name="Lopez P.J."/>
            <person name="Martens C."/>
            <person name="Maumus F."/>
            <person name="Michel G."/>
            <person name="Miranda-Saavedra D."/>
            <person name="Morales J."/>
            <person name="Moreau H."/>
            <person name="Motomura T."/>
            <person name="Nagasato C."/>
            <person name="Napoli C.A."/>
            <person name="Nelson D.R."/>
            <person name="Nyvall-Collen P."/>
            <person name="Peters A.F."/>
            <person name="Pommier C."/>
            <person name="Potin P."/>
            <person name="Poulain J."/>
            <person name="Quesneville H."/>
            <person name="Read B."/>
            <person name="Rensing S.A."/>
            <person name="Ritter A."/>
            <person name="Rousvoal S."/>
            <person name="Samanta M."/>
            <person name="Samson G."/>
            <person name="Schroeder D.C."/>
            <person name="Segurens B."/>
            <person name="Strittmatter M."/>
            <person name="Tonon T."/>
            <person name="Tregear J.W."/>
            <person name="Valentin K."/>
            <person name="von Dassow P."/>
            <person name="Yamagishi T."/>
            <person name="Van de Peer Y."/>
            <person name="Wincker P."/>
        </authorList>
    </citation>
    <scope>NUCLEOTIDE SEQUENCE [LARGE SCALE GENOMIC DNA]</scope>
    <source>
        <strain evidence="3">Ec32 / CCAP1310/4</strain>
    </source>
</reference>
<name>D7FJK7_ECTSI</name>
<feature type="region of interest" description="Disordered" evidence="1">
    <location>
        <begin position="315"/>
        <end position="340"/>
    </location>
</feature>
<feature type="region of interest" description="Disordered" evidence="1">
    <location>
        <begin position="1"/>
        <end position="30"/>
    </location>
</feature>
<evidence type="ECO:0000313" key="2">
    <source>
        <dbReference type="EMBL" id="CBJ29110.1"/>
    </source>
</evidence>